<proteinExistence type="inferred from homology"/>
<dbReference type="PANTHER" id="PTHR45625">
    <property type="entry name" value="PEPTIDYL-PROLYL CIS-TRANS ISOMERASE-RELATED"/>
    <property type="match status" value="1"/>
</dbReference>
<comment type="subunit">
    <text evidence="6">Part of the activated spliceosome B/catalytic step 1 spliceosome, one of the forms of the spliceosome which has a well-formed active site but still cannot catalyze the branching reaction and is composed at least of 52 proteins, the U2, U5 and U6 snRNAs and the pre-mRNA. Recruited during early steps of activated spliceosome B maturation, it is probably one of the first proteins released from this complex as he matures to the spliceosome C complex. Component of the minor spliceosome, which splices U12-type introns.</text>
</comment>
<feature type="compositionally biased region" description="Acidic residues" evidence="7">
    <location>
        <begin position="284"/>
        <end position="295"/>
    </location>
</feature>
<feature type="compositionally biased region" description="Acidic residues" evidence="7">
    <location>
        <begin position="246"/>
        <end position="260"/>
    </location>
</feature>
<feature type="region of interest" description="Disordered" evidence="7">
    <location>
        <begin position="241"/>
        <end position="296"/>
    </location>
</feature>
<sequence>MSTQYINEPATEGKVCLHTSVGDIDIELWSKEAPKACRNFVQLCLEGYYNKCKFHTVIKDCITQTGDPTNTGEGGESVYERDFKVETHQRLKFNRRGLVAMAANQDGYLASQFFITLGSTPELNGKHTLFGKIANQTVFNIMKLNEYEVDSDNKPIRSELIKRVEVLNNPFNDIVLREIKSKEKKHRKSKKDKKLLSHNVGLLSFGDEHNEEELVSFNKKLKGKSAHDVLKDDKLSKEVAVKPEELGDYMDNGDEDEDGGESLNKVRERLKSGKRKREVKKEEDDPEVDFDGALDDVDKAKKDAEREALMAESKRLQKEYAKSLRGPKAQKVAEDTTTDTMKEYNKMKLKYKSKHDNVVKELDKKREQQTMMLVNRFKNNLNKETSSKMLNNKKIDMAGQKTQAELLKEGTEAAPKRRFDDKMDIDEENEGEATLLEVGEEVPSTEVKIDQDATDIKGSEWITHKFVAPEDKSGMTKARDANLREEDEEWYDISDPRNKMNQRKREQI</sequence>
<feature type="region of interest" description="Disordered" evidence="7">
    <location>
        <begin position="467"/>
        <end position="508"/>
    </location>
</feature>
<evidence type="ECO:0000313" key="9">
    <source>
        <dbReference type="EMBL" id="CAD5211672.1"/>
    </source>
</evidence>
<dbReference type="InterPro" id="IPR002130">
    <property type="entry name" value="Cyclophilin-type_PPIase_dom"/>
</dbReference>
<dbReference type="Gene3D" id="2.40.100.10">
    <property type="entry name" value="Cyclophilin-like"/>
    <property type="match status" value="1"/>
</dbReference>
<evidence type="ECO:0000313" key="10">
    <source>
        <dbReference type="Proteomes" id="UP000614601"/>
    </source>
</evidence>
<organism evidence="9 10">
    <name type="scientific">Bursaphelenchus okinawaensis</name>
    <dbReference type="NCBI Taxonomy" id="465554"/>
    <lineage>
        <taxon>Eukaryota</taxon>
        <taxon>Metazoa</taxon>
        <taxon>Ecdysozoa</taxon>
        <taxon>Nematoda</taxon>
        <taxon>Chromadorea</taxon>
        <taxon>Rhabditida</taxon>
        <taxon>Tylenchina</taxon>
        <taxon>Tylenchomorpha</taxon>
        <taxon>Aphelenchoidea</taxon>
        <taxon>Aphelenchoididae</taxon>
        <taxon>Bursaphelenchus</taxon>
    </lineage>
</organism>
<dbReference type="PRINTS" id="PR00153">
    <property type="entry name" value="CSAPPISMRASE"/>
</dbReference>
<comment type="similarity">
    <text evidence="2">Belongs to the cyclophilin-type PPIase family.</text>
</comment>
<dbReference type="PANTHER" id="PTHR45625:SF6">
    <property type="entry name" value="SPLICEOSOME-ASSOCIATED PROTEIN CWC27 HOMOLOG"/>
    <property type="match status" value="1"/>
</dbReference>
<feature type="compositionally biased region" description="Basic and acidic residues" evidence="7">
    <location>
        <begin position="494"/>
        <end position="508"/>
    </location>
</feature>
<comment type="subcellular location">
    <subcellularLocation>
        <location evidence="1">Nucleus</location>
    </subcellularLocation>
</comment>
<dbReference type="GO" id="GO:0071013">
    <property type="term" value="C:catalytic step 2 spliceosome"/>
    <property type="evidence" value="ECO:0007669"/>
    <property type="project" value="TreeGrafter"/>
</dbReference>
<accession>A0A811K8N8</accession>
<keyword evidence="10" id="KW-1185">Reference proteome</keyword>
<dbReference type="EMBL" id="CAJFDH010000002">
    <property type="protein sequence ID" value="CAD5211672.1"/>
    <property type="molecule type" value="Genomic_DNA"/>
</dbReference>
<dbReference type="Proteomes" id="UP000783686">
    <property type="component" value="Unassembled WGS sequence"/>
</dbReference>
<dbReference type="Pfam" id="PF00160">
    <property type="entry name" value="Pro_isomerase"/>
    <property type="match status" value="1"/>
</dbReference>
<dbReference type="EMBL" id="CAJFCW020000002">
    <property type="protein sequence ID" value="CAG9094064.1"/>
    <property type="molecule type" value="Genomic_DNA"/>
</dbReference>
<reference evidence="9" key="1">
    <citation type="submission" date="2020-09" db="EMBL/GenBank/DDBJ databases">
        <authorList>
            <person name="Kikuchi T."/>
        </authorList>
    </citation>
    <scope>NUCLEOTIDE SEQUENCE</scope>
    <source>
        <strain evidence="9">SH1</strain>
    </source>
</reference>
<gene>
    <name evidence="9" type="ORF">BOKJ2_LOCUS3811</name>
</gene>
<evidence type="ECO:0000259" key="8">
    <source>
        <dbReference type="PROSITE" id="PS50072"/>
    </source>
</evidence>
<evidence type="ECO:0000256" key="3">
    <source>
        <dbReference type="ARBA" id="ARBA00023242"/>
    </source>
</evidence>
<evidence type="ECO:0000256" key="1">
    <source>
        <dbReference type="ARBA" id="ARBA00004123"/>
    </source>
</evidence>
<evidence type="ECO:0000256" key="4">
    <source>
        <dbReference type="ARBA" id="ARBA00040027"/>
    </source>
</evidence>
<dbReference type="SUPFAM" id="SSF50891">
    <property type="entry name" value="Cyclophilin-like"/>
    <property type="match status" value="1"/>
</dbReference>
<dbReference type="InterPro" id="IPR029000">
    <property type="entry name" value="Cyclophilin-like_dom_sf"/>
</dbReference>
<evidence type="ECO:0000256" key="5">
    <source>
        <dbReference type="ARBA" id="ARBA00042090"/>
    </source>
</evidence>
<name>A0A811K8N8_9BILA</name>
<dbReference type="OrthoDB" id="442970at2759"/>
<protein>
    <recommendedName>
        <fullName evidence="4">Spliceosome-associated protein CWC27 homolog</fullName>
    </recommendedName>
    <alternativeName>
        <fullName evidence="5">Probable inactive peptidyl-prolyl cis-trans isomerase CWC27 homolog</fullName>
    </alternativeName>
</protein>
<dbReference type="Proteomes" id="UP000614601">
    <property type="component" value="Unassembled WGS sequence"/>
</dbReference>
<feature type="domain" description="PPIase cyclophilin-type" evidence="8">
    <location>
        <begin position="18"/>
        <end position="166"/>
    </location>
</feature>
<dbReference type="InterPro" id="IPR044666">
    <property type="entry name" value="Cyclophilin_A-like"/>
</dbReference>
<evidence type="ECO:0000256" key="7">
    <source>
        <dbReference type="SAM" id="MobiDB-lite"/>
    </source>
</evidence>
<evidence type="ECO:0000256" key="6">
    <source>
        <dbReference type="ARBA" id="ARBA00046368"/>
    </source>
</evidence>
<keyword evidence="3" id="KW-0539">Nucleus</keyword>
<dbReference type="GO" id="GO:0003755">
    <property type="term" value="F:peptidyl-prolyl cis-trans isomerase activity"/>
    <property type="evidence" value="ECO:0007669"/>
    <property type="project" value="InterPro"/>
</dbReference>
<feature type="compositionally biased region" description="Basic and acidic residues" evidence="7">
    <location>
        <begin position="467"/>
        <end position="484"/>
    </location>
</feature>
<evidence type="ECO:0000256" key="2">
    <source>
        <dbReference type="ARBA" id="ARBA00007365"/>
    </source>
</evidence>
<comment type="caution">
    <text evidence="9">The sequence shown here is derived from an EMBL/GenBank/DDBJ whole genome shotgun (WGS) entry which is preliminary data.</text>
</comment>
<dbReference type="PROSITE" id="PS50072">
    <property type="entry name" value="CSA_PPIASE_2"/>
    <property type="match status" value="1"/>
</dbReference>
<dbReference type="AlphaFoldDB" id="A0A811K8N8"/>